<evidence type="ECO:0000313" key="7">
    <source>
        <dbReference type="Proteomes" id="UP000077037"/>
    </source>
</evidence>
<dbReference type="Gene3D" id="3.55.50.10">
    <property type="entry name" value="Baseplate protein-like domains"/>
    <property type="match status" value="1"/>
</dbReference>
<dbReference type="InterPro" id="IPR006531">
    <property type="entry name" value="Gp5/Vgr_OB"/>
</dbReference>
<dbReference type="GO" id="GO:0005576">
    <property type="term" value="C:extracellular region"/>
    <property type="evidence" value="ECO:0007669"/>
    <property type="project" value="UniProtKB-SubCell"/>
</dbReference>
<dbReference type="InterPro" id="IPR050708">
    <property type="entry name" value="T6SS_VgrG/RHS"/>
</dbReference>
<dbReference type="EMBL" id="FKBS01000014">
    <property type="protein sequence ID" value="SAI25718.1"/>
    <property type="molecule type" value="Genomic_DNA"/>
</dbReference>
<gene>
    <name evidence="6" type="ORF">SAMEA1982600_02021</name>
</gene>
<name>A0A157NWU7_9BORD</name>
<evidence type="ECO:0000259" key="5">
    <source>
        <dbReference type="Pfam" id="PF22178"/>
    </source>
</evidence>
<dbReference type="NCBIfam" id="TIGR03361">
    <property type="entry name" value="VI_Rhs_Vgr"/>
    <property type="match status" value="1"/>
</dbReference>
<dbReference type="Gene3D" id="2.40.50.230">
    <property type="entry name" value="Gp5 N-terminal domain"/>
    <property type="match status" value="1"/>
</dbReference>
<dbReference type="Pfam" id="PF04717">
    <property type="entry name" value="Phage_base_V"/>
    <property type="match status" value="1"/>
</dbReference>
<dbReference type="AlphaFoldDB" id="A0A157NWU7"/>
<dbReference type="Proteomes" id="UP000077037">
    <property type="component" value="Unassembled WGS sequence"/>
</dbReference>
<dbReference type="Gene3D" id="4.10.220.110">
    <property type="match status" value="1"/>
</dbReference>
<comment type="subcellular location">
    <subcellularLocation>
        <location evidence="1">Secreted</location>
    </subcellularLocation>
</comment>
<dbReference type="SUPFAM" id="SSF69255">
    <property type="entry name" value="gp5 N-terminal domain-like"/>
    <property type="match status" value="1"/>
</dbReference>
<evidence type="ECO:0000256" key="3">
    <source>
        <dbReference type="ARBA" id="ARBA00022525"/>
    </source>
</evidence>
<dbReference type="InterPro" id="IPR006533">
    <property type="entry name" value="T6SS_Vgr_RhsGE"/>
</dbReference>
<dbReference type="OrthoDB" id="1907165at2"/>
<evidence type="ECO:0000313" key="6">
    <source>
        <dbReference type="EMBL" id="SAI25718.1"/>
    </source>
</evidence>
<dbReference type="InterPro" id="IPR054030">
    <property type="entry name" value="Gp5_Vgr_C"/>
</dbReference>
<evidence type="ECO:0000256" key="2">
    <source>
        <dbReference type="ARBA" id="ARBA00005558"/>
    </source>
</evidence>
<dbReference type="InterPro" id="IPR037026">
    <property type="entry name" value="Vgr_OB-fold_dom_sf"/>
</dbReference>
<dbReference type="PANTHER" id="PTHR32305:SF15">
    <property type="entry name" value="PROTEIN RHSA-RELATED"/>
    <property type="match status" value="1"/>
</dbReference>
<feature type="domain" description="Gp5/Type VI secretion system Vgr C-terminal trimerisation" evidence="5">
    <location>
        <begin position="507"/>
        <end position="620"/>
    </location>
</feature>
<dbReference type="NCBIfam" id="TIGR01646">
    <property type="entry name" value="vgr_GE"/>
    <property type="match status" value="1"/>
</dbReference>
<evidence type="ECO:0000256" key="1">
    <source>
        <dbReference type="ARBA" id="ARBA00004613"/>
    </source>
</evidence>
<accession>A0A157NWU7</accession>
<dbReference type="InterPro" id="IPR017847">
    <property type="entry name" value="T6SS_RhsGE_Vgr_subset"/>
</dbReference>
<feature type="domain" description="Gp5/Type VI secretion system Vgr protein OB-fold" evidence="4">
    <location>
        <begin position="423"/>
        <end position="490"/>
    </location>
</feature>
<dbReference type="RefSeq" id="WP_066411085.1">
    <property type="nucleotide sequence ID" value="NZ_FKBS01000014.1"/>
</dbReference>
<dbReference type="SUPFAM" id="SSF69349">
    <property type="entry name" value="Phage fibre proteins"/>
    <property type="match status" value="2"/>
</dbReference>
<dbReference type="Gene3D" id="2.30.110.50">
    <property type="match status" value="1"/>
</dbReference>
<reference evidence="6 7" key="1">
    <citation type="submission" date="2016-03" db="EMBL/GenBank/DDBJ databases">
        <authorList>
            <consortium name="Pathogen Informatics"/>
        </authorList>
    </citation>
    <scope>NUCLEOTIDE SEQUENCE [LARGE SCALE GENOMIC DNA]</scope>
    <source>
        <strain evidence="6 7">NCTC13364</strain>
    </source>
</reference>
<organism evidence="6 7">
    <name type="scientific">Bordetella ansorpii</name>
    <dbReference type="NCBI Taxonomy" id="288768"/>
    <lineage>
        <taxon>Bacteria</taxon>
        <taxon>Pseudomonadati</taxon>
        <taxon>Pseudomonadota</taxon>
        <taxon>Betaproteobacteria</taxon>
        <taxon>Burkholderiales</taxon>
        <taxon>Alcaligenaceae</taxon>
        <taxon>Bordetella</taxon>
    </lineage>
</organism>
<protein>
    <submittedName>
        <fullName evidence="6">Uncharacterized protein conserved in bacteria</fullName>
    </submittedName>
</protein>
<sequence>MDIPAAASAANHTVRVQIAGAPAGILFRAMEGQEQLSQLFEFQVDVLYEGMGLDLRSFLGKSLTIEIDTDEIGSGTRYLNGQITRFTLMGKETATQRYYLYRATVRPWLWSASRREDFRIFQEKNIPDIVEEVLKPYGHSIERKLVESYRPWNYCVQYGESDFDFVSRLMEHEGIHYWFKHANGKHELVMADDMSAHEASPGCDSLPYYGAERQSMPDESYLSDLRVAEEVRSGEYVTDDYNFENPKAALAATQRHPAQHDEDAHQVYQWPGDYKDADHGQDYARVRMEELHQQREQAELRSNVRGLQTASIFSMRNCPRDSENRKYLVVGTRYRLSESGYYSGGVPGAGFMPAVLNTSLASLNGSVPQPAADAQQGTVCEFDLTVQPATLAYRPPRVTRKPRTLGPQTAVVTGPAGEEIWTDQYGRVKVHFHWDRTGPRDENSSCWIRVSNPWASSGFGGIQVPRIGDEVVVDFINGDPDAPLITGRVYNASNMPPWELPGNATQMGLMSRSTPAGDPNNANAIRFEDKMGAEQLWIHAERNQDIEVEKDETHWVGQDRKKTIDRDETVNVKRDRTETVDRNETITVHGQRTETVDKDETITIHQNRKEKVDLNEDVSIGINQKHSVGSNRTRRVGTNETVTVGANRVQTVALGSMHNVGIAEVTTIGAGYMLNVGAAWNANIGFTMFENVGMMKKVNVGKMFSMDAGTSVSISAGKAITISTGKSSIQLESDGTITITGVKIKISGSEIVDLDGKVIDLN</sequence>
<proteinExistence type="inferred from homology"/>
<dbReference type="SUPFAM" id="SSF69279">
    <property type="entry name" value="Phage tail proteins"/>
    <property type="match status" value="2"/>
</dbReference>
<dbReference type="Pfam" id="PF22178">
    <property type="entry name" value="Gp5_trimer_C"/>
    <property type="match status" value="1"/>
</dbReference>
<evidence type="ECO:0000259" key="4">
    <source>
        <dbReference type="Pfam" id="PF04717"/>
    </source>
</evidence>
<dbReference type="PANTHER" id="PTHR32305">
    <property type="match status" value="1"/>
</dbReference>
<keyword evidence="3" id="KW-0964">Secreted</keyword>
<dbReference type="Pfam" id="PF05954">
    <property type="entry name" value="Phage_GPD"/>
    <property type="match status" value="1"/>
</dbReference>
<comment type="similarity">
    <text evidence="2">Belongs to the VgrG protein family.</text>
</comment>